<evidence type="ECO:0000256" key="6">
    <source>
        <dbReference type="ARBA" id="ARBA00022777"/>
    </source>
</evidence>
<evidence type="ECO:0000256" key="3">
    <source>
        <dbReference type="ARBA" id="ARBA00012438"/>
    </source>
</evidence>
<dbReference type="InterPro" id="IPR003594">
    <property type="entry name" value="HATPase_dom"/>
</dbReference>
<evidence type="ECO:0000256" key="4">
    <source>
        <dbReference type="ARBA" id="ARBA00022553"/>
    </source>
</evidence>
<dbReference type="Gene3D" id="3.30.565.10">
    <property type="entry name" value="Histidine kinase-like ATPase, C-terminal domain"/>
    <property type="match status" value="1"/>
</dbReference>
<dbReference type="SMART" id="SM00388">
    <property type="entry name" value="HisKA"/>
    <property type="match status" value="1"/>
</dbReference>
<dbReference type="SMART" id="SM00387">
    <property type="entry name" value="HATPase_c"/>
    <property type="match status" value="1"/>
</dbReference>
<proteinExistence type="predicted"/>
<accession>H6LF28</accession>
<keyword evidence="8" id="KW-1133">Transmembrane helix</keyword>
<dbReference type="CDD" id="cd00082">
    <property type="entry name" value="HisKA"/>
    <property type="match status" value="1"/>
</dbReference>
<dbReference type="InterPro" id="IPR003661">
    <property type="entry name" value="HisK_dim/P_dom"/>
</dbReference>
<dbReference type="SUPFAM" id="SSF47384">
    <property type="entry name" value="Homodimeric domain of signal transducing histidine kinase"/>
    <property type="match status" value="1"/>
</dbReference>
<dbReference type="GO" id="GO:0000155">
    <property type="term" value="F:phosphorelay sensor kinase activity"/>
    <property type="evidence" value="ECO:0007669"/>
    <property type="project" value="InterPro"/>
</dbReference>
<dbReference type="InterPro" id="IPR005467">
    <property type="entry name" value="His_kinase_dom"/>
</dbReference>
<dbReference type="eggNOG" id="COG2205">
    <property type="taxonomic scope" value="Bacteria"/>
</dbReference>
<comment type="catalytic activity">
    <reaction evidence="1">
        <text>ATP + protein L-histidine = ADP + protein N-phospho-L-histidine.</text>
        <dbReference type="EC" id="2.7.13.3"/>
    </reaction>
</comment>
<dbReference type="InterPro" id="IPR050351">
    <property type="entry name" value="BphY/WalK/GraS-like"/>
</dbReference>
<keyword evidence="4" id="KW-0597">Phosphoprotein</keyword>
<dbReference type="InterPro" id="IPR036890">
    <property type="entry name" value="HATPase_C_sf"/>
</dbReference>
<keyword evidence="6 10" id="KW-0418">Kinase</keyword>
<evidence type="ECO:0000256" key="8">
    <source>
        <dbReference type="SAM" id="Phobius"/>
    </source>
</evidence>
<dbReference type="SUPFAM" id="SSF55874">
    <property type="entry name" value="ATPase domain of HSP90 chaperone/DNA topoisomerase II/histidine kinase"/>
    <property type="match status" value="1"/>
</dbReference>
<dbReference type="PANTHER" id="PTHR45453:SF1">
    <property type="entry name" value="PHOSPHATE REGULON SENSOR PROTEIN PHOR"/>
    <property type="match status" value="1"/>
</dbReference>
<evidence type="ECO:0000256" key="1">
    <source>
        <dbReference type="ARBA" id="ARBA00000085"/>
    </source>
</evidence>
<comment type="subcellular location">
    <subcellularLocation>
        <location evidence="2">Membrane</location>
    </subcellularLocation>
</comment>
<dbReference type="PROSITE" id="PS50109">
    <property type="entry name" value="HIS_KIN"/>
    <property type="match status" value="1"/>
</dbReference>
<dbReference type="Gene3D" id="1.10.287.130">
    <property type="match status" value="1"/>
</dbReference>
<keyword evidence="8" id="KW-0472">Membrane</keyword>
<evidence type="ECO:0000259" key="9">
    <source>
        <dbReference type="PROSITE" id="PS50109"/>
    </source>
</evidence>
<organism evidence="10 11">
    <name type="scientific">Acetobacterium woodii (strain ATCC 29683 / DSM 1030 / JCM 2381 / KCTC 1655 / WB1)</name>
    <dbReference type="NCBI Taxonomy" id="931626"/>
    <lineage>
        <taxon>Bacteria</taxon>
        <taxon>Bacillati</taxon>
        <taxon>Bacillota</taxon>
        <taxon>Clostridia</taxon>
        <taxon>Eubacteriales</taxon>
        <taxon>Eubacteriaceae</taxon>
        <taxon>Acetobacterium</taxon>
    </lineage>
</organism>
<feature type="transmembrane region" description="Helical" evidence="8">
    <location>
        <begin position="32"/>
        <end position="51"/>
    </location>
</feature>
<evidence type="ECO:0000313" key="11">
    <source>
        <dbReference type="Proteomes" id="UP000007177"/>
    </source>
</evidence>
<keyword evidence="5" id="KW-0808">Transferase</keyword>
<dbReference type="InterPro" id="IPR004358">
    <property type="entry name" value="Sig_transdc_His_kin-like_C"/>
</dbReference>
<dbReference type="PRINTS" id="PR00344">
    <property type="entry name" value="BCTRLSENSOR"/>
</dbReference>
<dbReference type="InterPro" id="IPR036097">
    <property type="entry name" value="HisK_dim/P_sf"/>
</dbReference>
<keyword evidence="7" id="KW-0902">Two-component regulatory system</keyword>
<dbReference type="GO" id="GO:0016036">
    <property type="term" value="P:cellular response to phosphate starvation"/>
    <property type="evidence" value="ECO:0007669"/>
    <property type="project" value="TreeGrafter"/>
</dbReference>
<keyword evidence="8" id="KW-0812">Transmembrane</keyword>
<name>H6LF28_ACEWD</name>
<keyword evidence="11" id="KW-1185">Reference proteome</keyword>
<feature type="domain" description="Histidine kinase" evidence="9">
    <location>
        <begin position="127"/>
        <end position="341"/>
    </location>
</feature>
<dbReference type="AlphaFoldDB" id="H6LF28"/>
<dbReference type="GO" id="GO:0004721">
    <property type="term" value="F:phosphoprotein phosphatase activity"/>
    <property type="evidence" value="ECO:0007669"/>
    <property type="project" value="TreeGrafter"/>
</dbReference>
<reference evidence="10 11" key="2">
    <citation type="journal article" date="2012" name="PLoS ONE">
        <title>An ancient pathway combining carbon dioxide fixation with the generation and utilization of a sodium ion gradient for ATP synthesis.</title>
        <authorList>
            <person name="Poehlein A."/>
            <person name="Schmidt S."/>
            <person name="Kaster A.K."/>
            <person name="Goenrich M."/>
            <person name="Vollmers J."/>
            <person name="Thurmer A."/>
            <person name="Bertsch J."/>
            <person name="Schuchmann K."/>
            <person name="Voigt B."/>
            <person name="Hecker M."/>
            <person name="Daniel R."/>
            <person name="Thauer R.K."/>
            <person name="Gottschalk G."/>
            <person name="Muller V."/>
        </authorList>
    </citation>
    <scope>NUCLEOTIDE SEQUENCE [LARGE SCALE GENOMIC DNA]</scope>
    <source>
        <strain evidence="11">ATCC 29683 / DSM 1030 / JCM 2381 / KCTC 1655 / WB1</strain>
    </source>
</reference>
<dbReference type="Pfam" id="PF00512">
    <property type="entry name" value="HisKA"/>
    <property type="match status" value="1"/>
</dbReference>
<sequence>MANLMMNKWFLPIVILASIGYCAFTFWFYQRLLLTVISALFCLFFILSSFIQKRKAEKAIIKFANEMSDNLELLFNCEFENVYALEFFDETLMAKINQKIVRIAEVLKSEKEKSMAEKKVLQSLISDLSHQLKTPMTNLKMLHETIQNGNLPEQTRNELLKLMESQLKKLEFLLSFMVKTSRLETGLIQLVKQQCNLFDTLAAALSGVTVAAEKKAIQIRVVCPEVSIVNHDPKWTAEALFNLLENAVKYSPHNSAIIVAVEKGEMYTQINITDQGQGIAETNLGKIFQRFYREQPNLEIEGLGIGLYLAREIIQNQNGYIMVRSVVGEGSTFSVFLANDF</sequence>
<dbReference type="KEGG" id="awo:Awo_c01240"/>
<evidence type="ECO:0000256" key="5">
    <source>
        <dbReference type="ARBA" id="ARBA00022679"/>
    </source>
</evidence>
<dbReference type="EC" id="2.7.13.3" evidence="3"/>
<evidence type="ECO:0000256" key="7">
    <source>
        <dbReference type="ARBA" id="ARBA00023012"/>
    </source>
</evidence>
<reference evidence="11" key="1">
    <citation type="submission" date="2011-07" db="EMBL/GenBank/DDBJ databases">
        <title>Complete genome sequence of Acetobacterium woodii.</title>
        <authorList>
            <person name="Poehlein A."/>
            <person name="Schmidt S."/>
            <person name="Kaster A.-K."/>
            <person name="Goenrich M."/>
            <person name="Vollmers J."/>
            <person name="Thuermer A."/>
            <person name="Gottschalk G."/>
            <person name="Thauer R.K."/>
            <person name="Daniel R."/>
            <person name="Mueller V."/>
        </authorList>
    </citation>
    <scope>NUCLEOTIDE SEQUENCE [LARGE SCALE GENOMIC DNA]</scope>
    <source>
        <strain evidence="11">ATCC 29683 / DSM 1030 / JCM 2381 / KCTC 1655 / WB1</strain>
    </source>
</reference>
<evidence type="ECO:0000256" key="2">
    <source>
        <dbReference type="ARBA" id="ARBA00004370"/>
    </source>
</evidence>
<gene>
    <name evidence="10" type="ordered locus">Awo_c01240</name>
</gene>
<dbReference type="GO" id="GO:0005886">
    <property type="term" value="C:plasma membrane"/>
    <property type="evidence" value="ECO:0007669"/>
    <property type="project" value="TreeGrafter"/>
</dbReference>
<protein>
    <recommendedName>
        <fullName evidence="3">histidine kinase</fullName>
        <ecNumber evidence="3">2.7.13.3</ecNumber>
    </recommendedName>
</protein>
<dbReference type="HOGENOM" id="CLU_000445_89_3_9"/>
<dbReference type="Pfam" id="PF02518">
    <property type="entry name" value="HATPase_c"/>
    <property type="match status" value="1"/>
</dbReference>
<dbReference type="STRING" id="931626.Awo_c01240"/>
<dbReference type="EMBL" id="CP002987">
    <property type="protein sequence ID" value="AFA46934.1"/>
    <property type="molecule type" value="Genomic_DNA"/>
</dbReference>
<evidence type="ECO:0000313" key="10">
    <source>
        <dbReference type="EMBL" id="AFA46934.1"/>
    </source>
</evidence>
<dbReference type="PANTHER" id="PTHR45453">
    <property type="entry name" value="PHOSPHATE REGULON SENSOR PROTEIN PHOR"/>
    <property type="match status" value="1"/>
</dbReference>
<dbReference type="Proteomes" id="UP000007177">
    <property type="component" value="Chromosome"/>
</dbReference>